<gene>
    <name evidence="1" type="ORF">VNI00_008747</name>
</gene>
<dbReference type="Proteomes" id="UP001383192">
    <property type="component" value="Unassembled WGS sequence"/>
</dbReference>
<dbReference type="EMBL" id="JAYKXP010000030">
    <property type="protein sequence ID" value="KAK7043009.1"/>
    <property type="molecule type" value="Genomic_DNA"/>
</dbReference>
<sequence>MQTLSDRSFIESQFRSAISVSDLPDNTKFLQDAEMEIQGYETEIGSLESAILVLKQKKEEVERCMAVSTSLFAPVHRLPAEILQCIFDFACAVTSYEDNWLLSSEERTLAVLTISATCGRWRNIALSTSSLWSGIGLDLDGDITSGRYRGLTSLVRLFLDRSNLSLLTVFLSFGETTIDDGAKPCLTELVQQSHRWQRLYLWNSTREVLTSDLFRPLRENLPNLIELDVTGYRRKGVAIEDLAPFHCDLFEYCPRISTLSFQPGTPLIAAHSLPWQQVRTLQLCRQVSFYAMPVLSLCHNVENLEVFSIGDVDGRPVYQGHQISPSIRRLSILEIVEEDEFSCIFRNTTLPQLSELQIVGEDECGIPSREWKVWQEELVLDFLTRSSCSITTLNLKCVPISDAQLIRLLQRIPSLKSLSLEEYRRSMESTHRIFTPSFFDALLLDVQSSESLFLPRLTDLRFVADVVDLDDQALSKAIISRWNVKSPPTSNTDVHRIKIIDIVLLEKENCIFNRLMDSLHWMSGEGARVTIAEREERRK</sequence>
<evidence type="ECO:0000313" key="1">
    <source>
        <dbReference type="EMBL" id="KAK7043009.1"/>
    </source>
</evidence>
<dbReference type="Gene3D" id="1.20.1280.50">
    <property type="match status" value="1"/>
</dbReference>
<dbReference type="SUPFAM" id="SSF52047">
    <property type="entry name" value="RNI-like"/>
    <property type="match status" value="1"/>
</dbReference>
<proteinExistence type="predicted"/>
<evidence type="ECO:0000313" key="2">
    <source>
        <dbReference type="Proteomes" id="UP001383192"/>
    </source>
</evidence>
<dbReference type="Gene3D" id="3.80.10.10">
    <property type="entry name" value="Ribonuclease Inhibitor"/>
    <property type="match status" value="1"/>
</dbReference>
<dbReference type="InterPro" id="IPR032675">
    <property type="entry name" value="LRR_dom_sf"/>
</dbReference>
<evidence type="ECO:0008006" key="3">
    <source>
        <dbReference type="Google" id="ProtNLM"/>
    </source>
</evidence>
<dbReference type="AlphaFoldDB" id="A0AAW0CWQ9"/>
<keyword evidence="2" id="KW-1185">Reference proteome</keyword>
<comment type="caution">
    <text evidence="1">The sequence shown here is derived from an EMBL/GenBank/DDBJ whole genome shotgun (WGS) entry which is preliminary data.</text>
</comment>
<organism evidence="1 2">
    <name type="scientific">Paramarasmius palmivorus</name>
    <dbReference type="NCBI Taxonomy" id="297713"/>
    <lineage>
        <taxon>Eukaryota</taxon>
        <taxon>Fungi</taxon>
        <taxon>Dikarya</taxon>
        <taxon>Basidiomycota</taxon>
        <taxon>Agaricomycotina</taxon>
        <taxon>Agaricomycetes</taxon>
        <taxon>Agaricomycetidae</taxon>
        <taxon>Agaricales</taxon>
        <taxon>Marasmiineae</taxon>
        <taxon>Marasmiaceae</taxon>
        <taxon>Paramarasmius</taxon>
    </lineage>
</organism>
<accession>A0AAW0CWQ9</accession>
<reference evidence="1 2" key="1">
    <citation type="submission" date="2024-01" db="EMBL/GenBank/DDBJ databases">
        <title>A draft genome for a cacao thread blight-causing isolate of Paramarasmius palmivorus.</title>
        <authorList>
            <person name="Baruah I.K."/>
            <person name="Bukari Y."/>
            <person name="Amoako-Attah I."/>
            <person name="Meinhardt L.W."/>
            <person name="Bailey B.A."/>
            <person name="Cohen S.P."/>
        </authorList>
    </citation>
    <scope>NUCLEOTIDE SEQUENCE [LARGE SCALE GENOMIC DNA]</scope>
    <source>
        <strain evidence="1 2">GH-12</strain>
    </source>
</reference>
<name>A0AAW0CWQ9_9AGAR</name>
<protein>
    <recommendedName>
        <fullName evidence="3">F-box domain-containing protein</fullName>
    </recommendedName>
</protein>